<evidence type="ECO:0008006" key="4">
    <source>
        <dbReference type="Google" id="ProtNLM"/>
    </source>
</evidence>
<evidence type="ECO:0000313" key="3">
    <source>
        <dbReference type="Proteomes" id="UP000552644"/>
    </source>
</evidence>
<dbReference type="RefSeq" id="WP_184725369.1">
    <property type="nucleotide sequence ID" value="NZ_JACHJP010000016.1"/>
</dbReference>
<name>A0A7W7QVY4_9ACTN</name>
<reference evidence="2 3" key="1">
    <citation type="submission" date="2020-08" db="EMBL/GenBank/DDBJ databases">
        <title>Genomic Encyclopedia of Type Strains, Phase III (KMG-III): the genomes of soil and plant-associated and newly described type strains.</title>
        <authorList>
            <person name="Whitman W."/>
        </authorList>
    </citation>
    <scope>NUCLEOTIDE SEQUENCE [LARGE SCALE GENOMIC DNA]</scope>
    <source>
        <strain evidence="2 3">CECT 8840</strain>
    </source>
</reference>
<protein>
    <recommendedName>
        <fullName evidence="4">DUF998 domain-containing protein</fullName>
    </recommendedName>
</protein>
<gene>
    <name evidence="2" type="ORF">FHS44_007915</name>
</gene>
<feature type="transmembrane region" description="Helical" evidence="1">
    <location>
        <begin position="186"/>
        <end position="204"/>
    </location>
</feature>
<evidence type="ECO:0000256" key="1">
    <source>
        <dbReference type="SAM" id="Phobius"/>
    </source>
</evidence>
<feature type="transmembrane region" description="Helical" evidence="1">
    <location>
        <begin position="124"/>
        <end position="143"/>
    </location>
</feature>
<feature type="transmembrane region" description="Helical" evidence="1">
    <location>
        <begin position="86"/>
        <end position="104"/>
    </location>
</feature>
<keyword evidence="1" id="KW-0812">Transmembrane</keyword>
<dbReference type="InterPro" id="IPR009339">
    <property type="entry name" value="DUF998"/>
</dbReference>
<organism evidence="2 3">
    <name type="scientific">Streptosporangium saharense</name>
    <dbReference type="NCBI Taxonomy" id="1706840"/>
    <lineage>
        <taxon>Bacteria</taxon>
        <taxon>Bacillati</taxon>
        <taxon>Actinomycetota</taxon>
        <taxon>Actinomycetes</taxon>
        <taxon>Streptosporangiales</taxon>
        <taxon>Streptosporangiaceae</taxon>
        <taxon>Streptosporangium</taxon>
    </lineage>
</organism>
<keyword evidence="1" id="KW-1133">Transmembrane helix</keyword>
<dbReference type="AlphaFoldDB" id="A0A7W7QVY4"/>
<keyword evidence="1" id="KW-0472">Membrane</keyword>
<comment type="caution">
    <text evidence="2">The sequence shown here is derived from an EMBL/GenBank/DDBJ whole genome shotgun (WGS) entry which is preliminary data.</text>
</comment>
<accession>A0A7W7QVY4</accession>
<feature type="transmembrane region" description="Helical" evidence="1">
    <location>
        <begin position="54"/>
        <end position="74"/>
    </location>
</feature>
<sequence>MLALRRLCPLVACAGIAVAVGAMVVGQVLAAASHPDPLALTIGEYAAVEGSGATELAMISLAVASLALVAGLRAARAPLGRAVERLLAVWSGALTVMALVPAGAPGSASTLDGWLPGQVHGYASAVAFVALPVAGALMVARLGEDERWKVVARPVEWLALLCGFGLAVVTYVALPGDRVFIGLAERALLAAEIALVAVLAVRLAHLSRVRSTARASQAALG</sequence>
<proteinExistence type="predicted"/>
<dbReference type="Pfam" id="PF06197">
    <property type="entry name" value="DUF998"/>
    <property type="match status" value="1"/>
</dbReference>
<dbReference type="Proteomes" id="UP000552644">
    <property type="component" value="Unassembled WGS sequence"/>
</dbReference>
<evidence type="ECO:0000313" key="2">
    <source>
        <dbReference type="EMBL" id="MBB4920763.1"/>
    </source>
</evidence>
<dbReference type="EMBL" id="JACHJP010000016">
    <property type="protein sequence ID" value="MBB4920763.1"/>
    <property type="molecule type" value="Genomic_DNA"/>
</dbReference>
<keyword evidence="3" id="KW-1185">Reference proteome</keyword>
<feature type="transmembrane region" description="Helical" evidence="1">
    <location>
        <begin position="155"/>
        <end position="174"/>
    </location>
</feature>